<evidence type="ECO:0000313" key="2">
    <source>
        <dbReference type="EMBL" id="MBB2156617.1"/>
    </source>
</evidence>
<dbReference type="EMBL" id="JABEQG010000016">
    <property type="protein sequence ID" value="MBB2156617.1"/>
    <property type="molecule type" value="Genomic_DNA"/>
</dbReference>
<evidence type="ECO:0000313" key="3">
    <source>
        <dbReference type="Proteomes" id="UP000550787"/>
    </source>
</evidence>
<dbReference type="InterPro" id="IPR007001">
    <property type="entry name" value="Shufflon_N"/>
</dbReference>
<dbReference type="AlphaFoldDB" id="A0A7W4I529"/>
<name>A0A7W4I529_GLUDI</name>
<dbReference type="Proteomes" id="UP000550787">
    <property type="component" value="Unassembled WGS sequence"/>
</dbReference>
<dbReference type="Pfam" id="PF04917">
    <property type="entry name" value="Shufflon_N"/>
    <property type="match status" value="1"/>
</dbReference>
<reference evidence="2 3" key="1">
    <citation type="submission" date="2020-04" db="EMBL/GenBank/DDBJ databases">
        <title>Description of novel Gluconacetobacter.</title>
        <authorList>
            <person name="Sombolestani A."/>
        </authorList>
    </citation>
    <scope>NUCLEOTIDE SEQUENCE [LARGE SCALE GENOMIC DNA]</scope>
    <source>
        <strain evidence="2 3">LMG 7603</strain>
    </source>
</reference>
<protein>
    <submittedName>
        <fullName evidence="2">Shufflon system plasmid conjugative transfer pilus tip adhesin PilV</fullName>
    </submittedName>
</protein>
<organism evidence="2 3">
    <name type="scientific">Gluconacetobacter diazotrophicus</name>
    <name type="common">Acetobacter diazotrophicus</name>
    <dbReference type="NCBI Taxonomy" id="33996"/>
    <lineage>
        <taxon>Bacteria</taxon>
        <taxon>Pseudomonadati</taxon>
        <taxon>Pseudomonadota</taxon>
        <taxon>Alphaproteobacteria</taxon>
        <taxon>Acetobacterales</taxon>
        <taxon>Acetobacteraceae</taxon>
        <taxon>Gluconacetobacter</taxon>
    </lineage>
</organism>
<sequence>MNYLVAAIMATVFGAIMTGHLGRSVMRSQDRAVMMTASGEYQDLLQAVTSYIADNKTTLEETVPVGGYVAVSMATLESSQKLLSGFAALNPYGQNWVIYLAQPQAGGVIGIVESQGGSPLNLTQMATISGWASNRAGYIPPDGVMASLNSQTAVGAGGWKVSMTGLPNPGAGHFFAQTSGLAMMEGNSDALYRDAITGHSEYNTMNTTINMDGNNITKAKAIAAGGADATSNWPSTWAGSGVTSGEDVYANATIGAGVNGAVASYINSEGNGHVDNHFDAAQLEGGAENQYGDNTGGLKLANTYLYGDDSNMAVRVPGSFFIQHTGDALAADVAAVGNINSTGSIAAEGVSPTAGFPTAWGGGFHGPSTFAERYVGAGSNSTAYSWMSATGQMYADQELIIGTAAGASPGNSCSPNGALASNSDGSGSKLNCVNGVWSSLAQQWRFRAQCPTWDSASATITHTNSTADSLYSSNGDAEFISVTGTNSTYHNGYGTEFSVYVDGILVAYYKHQSGNTSEYVSDAVSFMVPYGSTWTVSGAGRDIPLICDVYQ</sequence>
<evidence type="ECO:0000259" key="1">
    <source>
        <dbReference type="Pfam" id="PF04917"/>
    </source>
</evidence>
<feature type="domain" description="Bacterial shufflon protein N-terminal" evidence="1">
    <location>
        <begin position="43"/>
        <end position="259"/>
    </location>
</feature>
<proteinExistence type="predicted"/>
<accession>A0A7W4I529</accession>
<gene>
    <name evidence="2" type="primary">pilV</name>
    <name evidence="2" type="ORF">HLH33_09900</name>
</gene>
<comment type="caution">
    <text evidence="2">The sequence shown here is derived from an EMBL/GenBank/DDBJ whole genome shotgun (WGS) entry which is preliminary data.</text>
</comment>
<dbReference type="RefSeq" id="WP_183115848.1">
    <property type="nucleotide sequence ID" value="NZ_JABEQG010000016.1"/>
</dbReference>